<organism evidence="3 4">
    <name type="scientific">Carnegiea gigantea</name>
    <dbReference type="NCBI Taxonomy" id="171969"/>
    <lineage>
        <taxon>Eukaryota</taxon>
        <taxon>Viridiplantae</taxon>
        <taxon>Streptophyta</taxon>
        <taxon>Embryophyta</taxon>
        <taxon>Tracheophyta</taxon>
        <taxon>Spermatophyta</taxon>
        <taxon>Magnoliopsida</taxon>
        <taxon>eudicotyledons</taxon>
        <taxon>Gunneridae</taxon>
        <taxon>Pentapetalae</taxon>
        <taxon>Caryophyllales</taxon>
        <taxon>Cactineae</taxon>
        <taxon>Cactaceae</taxon>
        <taxon>Cactoideae</taxon>
        <taxon>Echinocereeae</taxon>
        <taxon>Carnegiea</taxon>
    </lineage>
</organism>
<dbReference type="InterPro" id="IPR012677">
    <property type="entry name" value="Nucleotide-bd_a/b_plait_sf"/>
</dbReference>
<keyword evidence="4" id="KW-1185">Reference proteome</keyword>
<keyword evidence="1" id="KW-0694">RNA-binding</keyword>
<dbReference type="OrthoDB" id="988427at2759"/>
<dbReference type="AlphaFoldDB" id="A0A9Q1GSC5"/>
<comment type="caution">
    <text evidence="3">The sequence shown here is derived from an EMBL/GenBank/DDBJ whole genome shotgun (WGS) entry which is preliminary data.</text>
</comment>
<dbReference type="EMBL" id="JAKOGI010001693">
    <property type="protein sequence ID" value="KAJ8424389.1"/>
    <property type="molecule type" value="Genomic_DNA"/>
</dbReference>
<dbReference type="Gene3D" id="3.30.70.330">
    <property type="match status" value="1"/>
</dbReference>
<evidence type="ECO:0000256" key="1">
    <source>
        <dbReference type="PROSITE-ProRule" id="PRU00176"/>
    </source>
</evidence>
<evidence type="ECO:0000259" key="2">
    <source>
        <dbReference type="PROSITE" id="PS50102"/>
    </source>
</evidence>
<dbReference type="InterPro" id="IPR000504">
    <property type="entry name" value="RRM_dom"/>
</dbReference>
<dbReference type="GO" id="GO:0003723">
    <property type="term" value="F:RNA binding"/>
    <property type="evidence" value="ECO:0007669"/>
    <property type="project" value="UniProtKB-UniRule"/>
</dbReference>
<reference evidence="3" key="1">
    <citation type="submission" date="2022-04" db="EMBL/GenBank/DDBJ databases">
        <title>Carnegiea gigantea Genome sequencing and assembly v2.</title>
        <authorList>
            <person name="Copetti D."/>
            <person name="Sanderson M.J."/>
            <person name="Burquez A."/>
            <person name="Wojciechowski M.F."/>
        </authorList>
    </citation>
    <scope>NUCLEOTIDE SEQUENCE</scope>
    <source>
        <strain evidence="3">SGP5-SGP5p</strain>
        <tissue evidence="3">Aerial part</tissue>
    </source>
</reference>
<evidence type="ECO:0000313" key="3">
    <source>
        <dbReference type="EMBL" id="KAJ8424389.1"/>
    </source>
</evidence>
<protein>
    <recommendedName>
        <fullName evidence="2">RRM domain-containing protein</fullName>
    </recommendedName>
</protein>
<accession>A0A9Q1GSC5</accession>
<name>A0A9Q1GSC5_9CARY</name>
<feature type="domain" description="RRM" evidence="2">
    <location>
        <begin position="127"/>
        <end position="181"/>
    </location>
</feature>
<evidence type="ECO:0000313" key="4">
    <source>
        <dbReference type="Proteomes" id="UP001153076"/>
    </source>
</evidence>
<dbReference type="CDD" id="cd00590">
    <property type="entry name" value="RRM_SF"/>
    <property type="match status" value="1"/>
</dbReference>
<dbReference type="InterPro" id="IPR035979">
    <property type="entry name" value="RBD_domain_sf"/>
</dbReference>
<sequence>MTIACVATLPLPMRESDSSPIATLPNNDETPWSPAGWRHLLLIVSVFFVVDTVVLSSSHRRQPSPDFISFAGGRLAPSYRPAALALVDHHHFRYAGKVHTSRASSRHAPMPNREPVAETLGNNSKVFSIFIDNMPDDLSIINFKDLFSSFGEILDAYIPNHIGKKSGRKYGFIRFGDIQEG</sequence>
<dbReference type="Pfam" id="PF00076">
    <property type="entry name" value="RRM_1"/>
    <property type="match status" value="1"/>
</dbReference>
<gene>
    <name evidence="3" type="ORF">Cgig2_013811</name>
</gene>
<dbReference type="SUPFAM" id="SSF54928">
    <property type="entry name" value="RNA-binding domain, RBD"/>
    <property type="match status" value="1"/>
</dbReference>
<dbReference type="Proteomes" id="UP001153076">
    <property type="component" value="Unassembled WGS sequence"/>
</dbReference>
<proteinExistence type="predicted"/>
<dbReference type="PROSITE" id="PS50102">
    <property type="entry name" value="RRM"/>
    <property type="match status" value="1"/>
</dbReference>